<evidence type="ECO:0000313" key="2">
    <source>
        <dbReference type="EMBL" id="SOC05635.1"/>
    </source>
</evidence>
<dbReference type="OrthoDB" id="9906818at2"/>
<dbReference type="RefSeq" id="WP_097069748.1">
    <property type="nucleotide sequence ID" value="NZ_OBMT01000004.1"/>
</dbReference>
<reference evidence="3" key="1">
    <citation type="submission" date="2017-08" db="EMBL/GenBank/DDBJ databases">
        <authorList>
            <person name="Varghese N."/>
            <person name="Submissions S."/>
        </authorList>
    </citation>
    <scope>NUCLEOTIDE SEQUENCE [LARGE SCALE GENOMIC DNA]</scope>
    <source>
        <strain evidence="3">JA276</strain>
    </source>
</reference>
<evidence type="ECO:0000313" key="3">
    <source>
        <dbReference type="Proteomes" id="UP000219111"/>
    </source>
</evidence>
<dbReference type="Proteomes" id="UP000219111">
    <property type="component" value="Unassembled WGS sequence"/>
</dbReference>
<feature type="signal peptide" evidence="1">
    <location>
        <begin position="1"/>
        <end position="30"/>
    </location>
</feature>
<feature type="chain" id="PRO_5012967612" description="LTXXQ motif family protein" evidence="1">
    <location>
        <begin position="31"/>
        <end position="154"/>
    </location>
</feature>
<dbReference type="AlphaFoldDB" id="A0A285SCZ3"/>
<keyword evidence="3" id="KW-1185">Reference proteome</keyword>
<sequence length="154" mass="16798">MSHSNNHRRWTRVFVLALSGVAFCSQAVAAALSPMLSQPPASVKSGWSDLRARLEKAESGPSLDEDLLALVAAAGTPGRVEAMVRQSYAMAGPEQIAELDQLWVDTLVRLADTEAMQSYISIRSSLTLPEAESEDYYLQNWLWRTTVPAGCDGD</sequence>
<accession>A0A285SCZ3</accession>
<keyword evidence="1" id="KW-0732">Signal</keyword>
<evidence type="ECO:0000256" key="1">
    <source>
        <dbReference type="SAM" id="SignalP"/>
    </source>
</evidence>
<gene>
    <name evidence="2" type="ORF">SAMN05877831_104188</name>
</gene>
<proteinExistence type="predicted"/>
<dbReference type="EMBL" id="OBMT01000004">
    <property type="protein sequence ID" value="SOC05635.1"/>
    <property type="molecule type" value="Genomic_DNA"/>
</dbReference>
<evidence type="ECO:0008006" key="4">
    <source>
        <dbReference type="Google" id="ProtNLM"/>
    </source>
</evidence>
<organism evidence="2 3">
    <name type="scientific">Rhodobacter maris</name>
    <dbReference type="NCBI Taxonomy" id="446682"/>
    <lineage>
        <taxon>Bacteria</taxon>
        <taxon>Pseudomonadati</taxon>
        <taxon>Pseudomonadota</taxon>
        <taxon>Alphaproteobacteria</taxon>
        <taxon>Rhodobacterales</taxon>
        <taxon>Rhodobacter group</taxon>
        <taxon>Rhodobacter</taxon>
    </lineage>
</organism>
<protein>
    <recommendedName>
        <fullName evidence="4">LTXXQ motif family protein</fullName>
    </recommendedName>
</protein>
<name>A0A285SCZ3_9RHOB</name>